<dbReference type="SUPFAM" id="SSF57701">
    <property type="entry name" value="Zn2/Cys6 DNA-binding domain"/>
    <property type="match status" value="1"/>
</dbReference>
<dbReference type="CDD" id="cd12148">
    <property type="entry name" value="fungal_TF_MHR"/>
    <property type="match status" value="1"/>
</dbReference>
<gene>
    <name evidence="4" type="ORF">LALA0_S04e00694g</name>
</gene>
<keyword evidence="2" id="KW-0539">Nucleus</keyword>
<dbReference type="HOGENOM" id="CLU_400121_0_0_1"/>
<dbReference type="Gene3D" id="4.10.240.10">
    <property type="entry name" value="Zn(2)-C6 fungal-type DNA-binding domain"/>
    <property type="match status" value="1"/>
</dbReference>
<accession>A0A0C7N597</accession>
<reference evidence="4 5" key="1">
    <citation type="submission" date="2014-12" db="EMBL/GenBank/DDBJ databases">
        <authorList>
            <person name="Neuveglise Cecile"/>
        </authorList>
    </citation>
    <scope>NUCLEOTIDE SEQUENCE [LARGE SCALE GENOMIC DNA]</scope>
    <source>
        <strain evidence="4 5">CBS 12615</strain>
    </source>
</reference>
<dbReference type="InterPro" id="IPR001138">
    <property type="entry name" value="Zn2Cys6_DnaBD"/>
</dbReference>
<dbReference type="AlphaFoldDB" id="A0A0C7N597"/>
<dbReference type="PROSITE" id="PS50048">
    <property type="entry name" value="ZN2_CY6_FUNGAL_2"/>
    <property type="match status" value="1"/>
</dbReference>
<dbReference type="GO" id="GO:0000981">
    <property type="term" value="F:DNA-binding transcription factor activity, RNA polymerase II-specific"/>
    <property type="evidence" value="ECO:0007669"/>
    <property type="project" value="InterPro"/>
</dbReference>
<name>A0A0C7N597_9SACH</name>
<proteinExistence type="predicted"/>
<dbReference type="CDD" id="cd00067">
    <property type="entry name" value="GAL4"/>
    <property type="match status" value="1"/>
</dbReference>
<keyword evidence="5" id="KW-1185">Reference proteome</keyword>
<dbReference type="STRING" id="1245769.A0A0C7N597"/>
<dbReference type="RefSeq" id="XP_022628020.1">
    <property type="nucleotide sequence ID" value="XM_022772568.1"/>
</dbReference>
<dbReference type="Proteomes" id="UP000054304">
    <property type="component" value="Unassembled WGS sequence"/>
</dbReference>
<comment type="subcellular location">
    <subcellularLocation>
        <location evidence="1">Nucleus</location>
    </subcellularLocation>
</comment>
<feature type="domain" description="Zn(2)-C6 fungal-type" evidence="3">
    <location>
        <begin position="12"/>
        <end position="43"/>
    </location>
</feature>
<protein>
    <submittedName>
        <fullName evidence="4">LALA0S04e00694g1_1</fullName>
    </submittedName>
</protein>
<dbReference type="GO" id="GO:0008270">
    <property type="term" value="F:zinc ion binding"/>
    <property type="evidence" value="ECO:0007669"/>
    <property type="project" value="InterPro"/>
</dbReference>
<dbReference type="InterPro" id="IPR050613">
    <property type="entry name" value="Sec_Metabolite_Reg"/>
</dbReference>
<sequence>MKVIKRRRSIKSCKYCYDHKLKCSKEQPCLNCKRHGKLALCMYGFDKEPHPAIPPPALNLDNNALFARSATKKMPTVAPNRPGPYYPFLLEAQQVSSLGLRDKDSANRPDMKRNAITRFNSLDEAKMSMDAILDMVPESKASMSLLVDNYFYRINPIIPLLDRDATLKQVKSFYELRQSGKKVAARDCIIMFTILFTVSYVHVAEGQIPDLLLCNRYYAAFQALLTYDSYPYETSVAAVQGALIVNFVVDPNMTNAVALSAVLLRHIQKLGVHKQIGLLSSETDGLKIHLQALWHFVLYLEGSSSVVAGLPFMHTAQAFDCVDLPGNEASAAIAHMAFANGRFLINRMFRVIMMYKDTGTVPVDDALVTVRNGFGKLSNQVEELCAKIESLKKGEAVYFISTLRVFLLRAFLRFEALFSSNSVRHQPVTENHDRDSNFFQVVDRVLQSGTITSKETVELSALLLFYTLRRLGVGNCPRFAWYSKGSTVMQYLFILLKAISQEPTESYSVSISNLAYPVVLSEDIVECISTDAVNFKYVLVEELFSLLETKLAPLWDDRDLDCFLLLRSVKDRVWELNKEYIGRSKASFESLRACDLFRVYQFETRTGGIQSSENDTQQWEFCNKTIDAENVMRWLSEL</sequence>
<evidence type="ECO:0000256" key="2">
    <source>
        <dbReference type="ARBA" id="ARBA00023242"/>
    </source>
</evidence>
<evidence type="ECO:0000256" key="1">
    <source>
        <dbReference type="ARBA" id="ARBA00004123"/>
    </source>
</evidence>
<dbReference type="GO" id="GO:0005634">
    <property type="term" value="C:nucleus"/>
    <property type="evidence" value="ECO:0007669"/>
    <property type="project" value="UniProtKB-SubCell"/>
</dbReference>
<organism evidence="4 5">
    <name type="scientific">Lachancea lanzarotensis</name>
    <dbReference type="NCBI Taxonomy" id="1245769"/>
    <lineage>
        <taxon>Eukaryota</taxon>
        <taxon>Fungi</taxon>
        <taxon>Dikarya</taxon>
        <taxon>Ascomycota</taxon>
        <taxon>Saccharomycotina</taxon>
        <taxon>Saccharomycetes</taxon>
        <taxon>Saccharomycetales</taxon>
        <taxon>Saccharomycetaceae</taxon>
        <taxon>Lachancea</taxon>
    </lineage>
</organism>
<dbReference type="SMART" id="SM00066">
    <property type="entry name" value="GAL4"/>
    <property type="match status" value="1"/>
</dbReference>
<dbReference type="OrthoDB" id="5121955at2759"/>
<dbReference type="InterPro" id="IPR036864">
    <property type="entry name" value="Zn2-C6_fun-type_DNA-bd_sf"/>
</dbReference>
<dbReference type="GeneID" id="34685229"/>
<evidence type="ECO:0000259" key="3">
    <source>
        <dbReference type="PROSITE" id="PS50048"/>
    </source>
</evidence>
<dbReference type="PANTHER" id="PTHR31001">
    <property type="entry name" value="UNCHARACTERIZED TRANSCRIPTIONAL REGULATORY PROTEIN"/>
    <property type="match status" value="1"/>
</dbReference>
<dbReference type="Pfam" id="PF00172">
    <property type="entry name" value="Zn_clus"/>
    <property type="match status" value="1"/>
</dbReference>
<evidence type="ECO:0000313" key="4">
    <source>
        <dbReference type="EMBL" id="CEP61788.1"/>
    </source>
</evidence>
<dbReference type="EMBL" id="LN736363">
    <property type="protein sequence ID" value="CEP61788.1"/>
    <property type="molecule type" value="Genomic_DNA"/>
</dbReference>
<evidence type="ECO:0000313" key="5">
    <source>
        <dbReference type="Proteomes" id="UP000054304"/>
    </source>
</evidence>